<keyword evidence="3" id="KW-1185">Reference proteome</keyword>
<feature type="region of interest" description="Disordered" evidence="1">
    <location>
        <begin position="1"/>
        <end position="67"/>
    </location>
</feature>
<protein>
    <submittedName>
        <fullName evidence="2">Uncharacterized protein</fullName>
    </submittedName>
</protein>
<gene>
    <name evidence="2" type="ORF">E2C01_085324</name>
</gene>
<dbReference type="AlphaFoldDB" id="A0A5B7JDA4"/>
<proteinExistence type="predicted"/>
<evidence type="ECO:0000256" key="1">
    <source>
        <dbReference type="SAM" id="MobiDB-lite"/>
    </source>
</evidence>
<evidence type="ECO:0000313" key="3">
    <source>
        <dbReference type="Proteomes" id="UP000324222"/>
    </source>
</evidence>
<evidence type="ECO:0000313" key="2">
    <source>
        <dbReference type="EMBL" id="MPC90344.1"/>
    </source>
</evidence>
<feature type="compositionally biased region" description="Basic and acidic residues" evidence="1">
    <location>
        <begin position="13"/>
        <end position="26"/>
    </location>
</feature>
<sequence length="67" mass="7296">MSPLLRENGSHAGKGDKGVTEGDRGGRACRQGDVYDNGQREEKGREGSAVQRQGEEGDRGMCVWPNY</sequence>
<dbReference type="EMBL" id="VSRR010084034">
    <property type="protein sequence ID" value="MPC90344.1"/>
    <property type="molecule type" value="Genomic_DNA"/>
</dbReference>
<dbReference type="Proteomes" id="UP000324222">
    <property type="component" value="Unassembled WGS sequence"/>
</dbReference>
<comment type="caution">
    <text evidence="2">The sequence shown here is derived from an EMBL/GenBank/DDBJ whole genome shotgun (WGS) entry which is preliminary data.</text>
</comment>
<organism evidence="2 3">
    <name type="scientific">Portunus trituberculatus</name>
    <name type="common">Swimming crab</name>
    <name type="synonym">Neptunus trituberculatus</name>
    <dbReference type="NCBI Taxonomy" id="210409"/>
    <lineage>
        <taxon>Eukaryota</taxon>
        <taxon>Metazoa</taxon>
        <taxon>Ecdysozoa</taxon>
        <taxon>Arthropoda</taxon>
        <taxon>Crustacea</taxon>
        <taxon>Multicrustacea</taxon>
        <taxon>Malacostraca</taxon>
        <taxon>Eumalacostraca</taxon>
        <taxon>Eucarida</taxon>
        <taxon>Decapoda</taxon>
        <taxon>Pleocyemata</taxon>
        <taxon>Brachyura</taxon>
        <taxon>Eubrachyura</taxon>
        <taxon>Portunoidea</taxon>
        <taxon>Portunidae</taxon>
        <taxon>Portuninae</taxon>
        <taxon>Portunus</taxon>
    </lineage>
</organism>
<reference evidence="2 3" key="1">
    <citation type="submission" date="2019-05" db="EMBL/GenBank/DDBJ databases">
        <title>Another draft genome of Portunus trituberculatus and its Hox gene families provides insights of decapod evolution.</title>
        <authorList>
            <person name="Jeong J.-H."/>
            <person name="Song I."/>
            <person name="Kim S."/>
            <person name="Choi T."/>
            <person name="Kim D."/>
            <person name="Ryu S."/>
            <person name="Kim W."/>
        </authorList>
    </citation>
    <scope>NUCLEOTIDE SEQUENCE [LARGE SCALE GENOMIC DNA]</scope>
    <source>
        <tissue evidence="2">Muscle</tissue>
    </source>
</reference>
<name>A0A5B7JDA4_PORTR</name>
<accession>A0A5B7JDA4</accession>